<dbReference type="AlphaFoldDB" id="A0AAN9RQJ1"/>
<organism evidence="1 2">
    <name type="scientific">Phaseolus coccineus</name>
    <name type="common">Scarlet runner bean</name>
    <name type="synonym">Phaseolus multiflorus</name>
    <dbReference type="NCBI Taxonomy" id="3886"/>
    <lineage>
        <taxon>Eukaryota</taxon>
        <taxon>Viridiplantae</taxon>
        <taxon>Streptophyta</taxon>
        <taxon>Embryophyta</taxon>
        <taxon>Tracheophyta</taxon>
        <taxon>Spermatophyta</taxon>
        <taxon>Magnoliopsida</taxon>
        <taxon>eudicotyledons</taxon>
        <taxon>Gunneridae</taxon>
        <taxon>Pentapetalae</taxon>
        <taxon>rosids</taxon>
        <taxon>fabids</taxon>
        <taxon>Fabales</taxon>
        <taxon>Fabaceae</taxon>
        <taxon>Papilionoideae</taxon>
        <taxon>50 kb inversion clade</taxon>
        <taxon>NPAAA clade</taxon>
        <taxon>indigoferoid/millettioid clade</taxon>
        <taxon>Phaseoleae</taxon>
        <taxon>Phaseolus</taxon>
    </lineage>
</organism>
<accession>A0AAN9RQJ1</accession>
<sequence>MLLSPRNPLESSCEPLKVKVDDTEPIKYFLCHTCSKERDLLLSTFDGARCHCGKLMRKETKQLVESKEELARKNGVFVKPNAMFLIFDDLRVVRSTPSDSVQTFLNHRHKDLSKIPENSQNVGMKEILIILKQALISKSPLSDVLLKSGSKKYSCS</sequence>
<name>A0AAN9RQJ1_PHACN</name>
<evidence type="ECO:0000313" key="1">
    <source>
        <dbReference type="EMBL" id="KAK7382041.1"/>
    </source>
</evidence>
<dbReference type="EMBL" id="JAYMYR010000001">
    <property type="protein sequence ID" value="KAK7382041.1"/>
    <property type="molecule type" value="Genomic_DNA"/>
</dbReference>
<comment type="caution">
    <text evidence="1">The sequence shown here is derived from an EMBL/GenBank/DDBJ whole genome shotgun (WGS) entry which is preliminary data.</text>
</comment>
<proteinExistence type="predicted"/>
<dbReference type="PANTHER" id="PTHR33103:SF93">
    <property type="entry name" value="DUF674 FAMILY PROTEIN"/>
    <property type="match status" value="1"/>
</dbReference>
<keyword evidence="2" id="KW-1185">Reference proteome</keyword>
<dbReference type="Proteomes" id="UP001374584">
    <property type="component" value="Unassembled WGS sequence"/>
</dbReference>
<dbReference type="InterPro" id="IPR007750">
    <property type="entry name" value="DUF674"/>
</dbReference>
<dbReference type="PANTHER" id="PTHR33103">
    <property type="entry name" value="OS01G0153900 PROTEIN"/>
    <property type="match status" value="1"/>
</dbReference>
<reference evidence="1 2" key="1">
    <citation type="submission" date="2024-01" db="EMBL/GenBank/DDBJ databases">
        <title>The genomes of 5 underutilized Papilionoideae crops provide insights into root nodulation and disease resistanc.</title>
        <authorList>
            <person name="Jiang F."/>
        </authorList>
    </citation>
    <scope>NUCLEOTIDE SEQUENCE [LARGE SCALE GENOMIC DNA]</scope>
    <source>
        <strain evidence="1">JINMINGXINNONG_FW02</strain>
        <tissue evidence="1">Leaves</tissue>
    </source>
</reference>
<gene>
    <name evidence="1" type="ORF">VNO80_00694</name>
</gene>
<evidence type="ECO:0000313" key="2">
    <source>
        <dbReference type="Proteomes" id="UP001374584"/>
    </source>
</evidence>
<protein>
    <submittedName>
        <fullName evidence="1">Uncharacterized protein</fullName>
    </submittedName>
</protein>
<dbReference type="Pfam" id="PF05056">
    <property type="entry name" value="DUF674"/>
    <property type="match status" value="1"/>
</dbReference>